<keyword evidence="1" id="KW-0732">Signal</keyword>
<feature type="domain" description="PA" evidence="2">
    <location>
        <begin position="72"/>
        <end position="132"/>
    </location>
</feature>
<sequence length="168" mass="17702">MQSGTVPRCVSCWLLFALITLLQFLSNGVSGLTVHRPTYLAQRGIKSQSVSFGPPDFNGGNYRGKVLVVDKGVLCQKNAKDGSWVGSVLITDGSDCAFGVQALRAQSAGAVGLIVAREEGGSDVGAEVNIMVERISDADYDSIVLAIKNGNAVEVTLGVPINVLRYKS</sequence>
<dbReference type="InterPro" id="IPR003137">
    <property type="entry name" value="PA_domain"/>
</dbReference>
<dbReference type="VEuPathDB" id="TriTrypDB:TvY486_1107350"/>
<dbReference type="Pfam" id="PF02225">
    <property type="entry name" value="PA"/>
    <property type="match status" value="1"/>
</dbReference>
<dbReference type="InterPro" id="IPR046450">
    <property type="entry name" value="PA_dom_sf"/>
</dbReference>
<evidence type="ECO:0000313" key="3">
    <source>
        <dbReference type="EMBL" id="CCC53251.1"/>
    </source>
</evidence>
<name>G0UBQ3_TRYVY</name>
<accession>G0UBQ3</accession>
<feature type="signal peptide" evidence="1">
    <location>
        <begin position="1"/>
        <end position="31"/>
    </location>
</feature>
<dbReference type="AlphaFoldDB" id="G0UBQ3"/>
<dbReference type="OMA" id="IMVERIS"/>
<organism evidence="3">
    <name type="scientific">Trypanosoma vivax (strain Y486)</name>
    <dbReference type="NCBI Taxonomy" id="1055687"/>
    <lineage>
        <taxon>Eukaryota</taxon>
        <taxon>Discoba</taxon>
        <taxon>Euglenozoa</taxon>
        <taxon>Kinetoplastea</taxon>
        <taxon>Metakinetoplastina</taxon>
        <taxon>Trypanosomatida</taxon>
        <taxon>Trypanosomatidae</taxon>
        <taxon>Trypanosoma</taxon>
        <taxon>Duttonella</taxon>
    </lineage>
</organism>
<dbReference type="Gene3D" id="3.50.30.30">
    <property type="match status" value="1"/>
</dbReference>
<dbReference type="EMBL" id="HE573027">
    <property type="protein sequence ID" value="CCC53251.1"/>
    <property type="molecule type" value="Genomic_DNA"/>
</dbReference>
<feature type="chain" id="PRO_5003409984" description="PA domain-containing protein" evidence="1">
    <location>
        <begin position="32"/>
        <end position="168"/>
    </location>
</feature>
<proteinExistence type="predicted"/>
<gene>
    <name evidence="3" type="ORF">TVY486_1107350</name>
</gene>
<reference evidence="3" key="1">
    <citation type="journal article" date="2012" name="Proc. Natl. Acad. Sci. U.S.A.">
        <title>Antigenic diversity is generated by distinct evolutionary mechanisms in African trypanosome species.</title>
        <authorList>
            <person name="Jackson A.P."/>
            <person name="Berry A."/>
            <person name="Aslett M."/>
            <person name="Allison H.C."/>
            <person name="Burton P."/>
            <person name="Vavrova-Anderson J."/>
            <person name="Brown R."/>
            <person name="Browne H."/>
            <person name="Corton N."/>
            <person name="Hauser H."/>
            <person name="Gamble J."/>
            <person name="Gilderthorp R."/>
            <person name="Marcello L."/>
            <person name="McQuillan J."/>
            <person name="Otto T.D."/>
            <person name="Quail M.A."/>
            <person name="Sanders M.J."/>
            <person name="van Tonder A."/>
            <person name="Ginger M.L."/>
            <person name="Field M.C."/>
            <person name="Barry J.D."/>
            <person name="Hertz-Fowler C."/>
            <person name="Berriman M."/>
        </authorList>
    </citation>
    <scope>NUCLEOTIDE SEQUENCE</scope>
    <source>
        <strain evidence="3">Y486</strain>
    </source>
</reference>
<evidence type="ECO:0000259" key="2">
    <source>
        <dbReference type="Pfam" id="PF02225"/>
    </source>
</evidence>
<protein>
    <recommendedName>
        <fullName evidence="2">PA domain-containing protein</fullName>
    </recommendedName>
</protein>
<dbReference type="SUPFAM" id="SSF52025">
    <property type="entry name" value="PA domain"/>
    <property type="match status" value="1"/>
</dbReference>
<evidence type="ECO:0000256" key="1">
    <source>
        <dbReference type="SAM" id="SignalP"/>
    </source>
</evidence>